<dbReference type="SUPFAM" id="SSF143414">
    <property type="entry name" value="CcmK-like"/>
    <property type="match status" value="1"/>
</dbReference>
<reference evidence="6" key="1">
    <citation type="journal article" date="2021" name="PeerJ">
        <title>Extensive microbial diversity within the chicken gut microbiome revealed by metagenomics and culture.</title>
        <authorList>
            <person name="Gilroy R."/>
            <person name="Ravi A."/>
            <person name="Getino M."/>
            <person name="Pursley I."/>
            <person name="Horton D.L."/>
            <person name="Alikhan N.F."/>
            <person name="Baker D."/>
            <person name="Gharbi K."/>
            <person name="Hall N."/>
            <person name="Watson M."/>
            <person name="Adriaenssens E.M."/>
            <person name="Foster-Nyarko E."/>
            <person name="Jarju S."/>
            <person name="Secka A."/>
            <person name="Antonio M."/>
            <person name="Oren A."/>
            <person name="Chaudhuri R.R."/>
            <person name="La Ragione R."/>
            <person name="Hildebrand F."/>
            <person name="Pallen M.J."/>
        </authorList>
    </citation>
    <scope>NUCLEOTIDE SEQUENCE</scope>
    <source>
        <strain evidence="6">CHK173-2145</strain>
    </source>
</reference>
<proteinExistence type="inferred from homology"/>
<feature type="region of interest" description="Disordered" evidence="4">
    <location>
        <begin position="92"/>
        <end position="145"/>
    </location>
</feature>
<comment type="caution">
    <text evidence="6">The sequence shown here is derived from an EMBL/GenBank/DDBJ whole genome shotgun (WGS) entry which is preliminary data.</text>
</comment>
<gene>
    <name evidence="6" type="ORF">K8U88_03125</name>
</gene>
<dbReference type="PANTHER" id="PTHR33941">
    <property type="entry name" value="PROPANEDIOL UTILIZATION PROTEIN PDUA"/>
    <property type="match status" value="1"/>
</dbReference>
<evidence type="ECO:0000313" key="7">
    <source>
        <dbReference type="Proteomes" id="UP000721920"/>
    </source>
</evidence>
<evidence type="ECO:0000313" key="6">
    <source>
        <dbReference type="EMBL" id="HJE86558.1"/>
    </source>
</evidence>
<dbReference type="Proteomes" id="UP000721920">
    <property type="component" value="Unassembled WGS sequence"/>
</dbReference>
<dbReference type="PANTHER" id="PTHR33941:SF11">
    <property type="entry name" value="BACTERIAL MICROCOMPARTMENT SHELL PROTEIN PDUJ"/>
    <property type="match status" value="1"/>
</dbReference>
<dbReference type="AlphaFoldDB" id="A0A921JW15"/>
<dbReference type="InterPro" id="IPR044872">
    <property type="entry name" value="CcmK/CsoS1_BMC"/>
</dbReference>
<dbReference type="Pfam" id="PF00936">
    <property type="entry name" value="BMC"/>
    <property type="match status" value="1"/>
</dbReference>
<evidence type="ECO:0000256" key="4">
    <source>
        <dbReference type="SAM" id="MobiDB-lite"/>
    </source>
</evidence>
<accession>A0A921JW15</accession>
<evidence type="ECO:0000256" key="3">
    <source>
        <dbReference type="PROSITE-ProRule" id="PRU01278"/>
    </source>
</evidence>
<organism evidence="6 7">
    <name type="scientific">Levilactobacillus hammesii</name>
    <dbReference type="NCBI Taxonomy" id="267633"/>
    <lineage>
        <taxon>Bacteria</taxon>
        <taxon>Bacillati</taxon>
        <taxon>Bacillota</taxon>
        <taxon>Bacilli</taxon>
        <taxon>Lactobacillales</taxon>
        <taxon>Lactobacillaceae</taxon>
        <taxon>Levilactobacillus</taxon>
    </lineage>
</organism>
<dbReference type="Gene3D" id="3.30.70.1710">
    <property type="match status" value="1"/>
</dbReference>
<dbReference type="SMART" id="SM00877">
    <property type="entry name" value="BMC"/>
    <property type="match status" value="1"/>
</dbReference>
<feature type="compositionally biased region" description="Low complexity" evidence="4">
    <location>
        <begin position="101"/>
        <end position="145"/>
    </location>
</feature>
<sequence>MMDAIGYLETAGLPSAIVAADKMLKTAAVGLLGIENTKGGGWVTVGIHGDVAAVSVAVETGRRAVGAAYVGATVLANPAPGVQTLSHTPVFSREPAPATPPESAAPVATPTAAPVTPETVVAKRPTAQPTVTAPTAPQPAKQPAATKQATCNLCNDPDCPRKLGEPRKKCIHYQELFGKKK</sequence>
<dbReference type="InterPro" id="IPR037233">
    <property type="entry name" value="CcmK-like_sf"/>
</dbReference>
<reference evidence="6" key="2">
    <citation type="submission" date="2021-09" db="EMBL/GenBank/DDBJ databases">
        <authorList>
            <person name="Gilroy R."/>
        </authorList>
    </citation>
    <scope>NUCLEOTIDE SEQUENCE</scope>
    <source>
        <strain evidence="6">CHK173-2145</strain>
    </source>
</reference>
<comment type="similarity">
    <text evidence="3">Belongs to the bacterial microcompartments protein family.</text>
</comment>
<evidence type="ECO:0000256" key="2">
    <source>
        <dbReference type="ARBA" id="ARBA00024446"/>
    </source>
</evidence>
<comment type="subcellular location">
    <subcellularLocation>
        <location evidence="1">Bacterial microcompartment</location>
    </subcellularLocation>
</comment>
<keyword evidence="2" id="KW-1283">Bacterial microcompartment</keyword>
<dbReference type="GO" id="GO:0031469">
    <property type="term" value="C:bacterial microcompartment"/>
    <property type="evidence" value="ECO:0007669"/>
    <property type="project" value="UniProtKB-SubCell"/>
</dbReference>
<name>A0A921JW15_9LACO</name>
<evidence type="ECO:0000256" key="1">
    <source>
        <dbReference type="ARBA" id="ARBA00024322"/>
    </source>
</evidence>
<protein>
    <submittedName>
        <fullName evidence="6">BMC domain-containing protein</fullName>
    </submittedName>
</protein>
<dbReference type="InterPro" id="IPR050575">
    <property type="entry name" value="BMC_shell"/>
</dbReference>
<evidence type="ECO:0000259" key="5">
    <source>
        <dbReference type="PROSITE" id="PS51930"/>
    </source>
</evidence>
<dbReference type="InterPro" id="IPR000249">
    <property type="entry name" value="BMC_dom"/>
</dbReference>
<dbReference type="PROSITE" id="PS51930">
    <property type="entry name" value="BMC_2"/>
    <property type="match status" value="1"/>
</dbReference>
<dbReference type="EMBL" id="DYXN01000044">
    <property type="protein sequence ID" value="HJE86558.1"/>
    <property type="molecule type" value="Genomic_DNA"/>
</dbReference>
<feature type="domain" description="BMC" evidence="5">
    <location>
        <begin position="4"/>
        <end position="87"/>
    </location>
</feature>